<evidence type="ECO:0000259" key="1">
    <source>
        <dbReference type="Pfam" id="PF00383"/>
    </source>
</evidence>
<sequence>MEMKVTLEQFKELLPSICNKETSSDPENWTPENPLGGHCAVVSLVAQNLFGGELLRGSLMEVPGFEHMRSHYWNKLEDGSVEDFTKPQFGENYPEGLKAETRDRFYVLSFPETAKRYKLLAFRLAKSLSNNNPLFDDPIYKRCFYMALDSSCQKKKFGCVIVRNGEVIYEGFNHTIRTLKSLCEPKCIRLNIVSRTESMLGACGHAEEGAIWRVIRCGIPISECTLYVAGINPDGLPLINKQTEFTCLRCAVQIYNANIRSIYVPVIDHWGWIFPERAIETARAYATGEKKV</sequence>
<feature type="domain" description="CMP/dCMP-type deaminase" evidence="1">
    <location>
        <begin position="140"/>
        <end position="264"/>
    </location>
</feature>
<protein>
    <recommendedName>
        <fullName evidence="1">CMP/dCMP-type deaminase domain-containing protein</fullName>
    </recommendedName>
</protein>
<dbReference type="AlphaFoldDB" id="A0A1G1ZS55"/>
<name>A0A1G1ZS55_9BACT</name>
<dbReference type="Gene3D" id="3.40.140.10">
    <property type="entry name" value="Cytidine Deaminase, domain 2"/>
    <property type="match status" value="1"/>
</dbReference>
<accession>A0A1G1ZS55</accession>
<dbReference type="InterPro" id="IPR016193">
    <property type="entry name" value="Cytidine_deaminase-like"/>
</dbReference>
<dbReference type="InterPro" id="IPR002125">
    <property type="entry name" value="CMP_dCMP_dom"/>
</dbReference>
<dbReference type="Proteomes" id="UP000177690">
    <property type="component" value="Unassembled WGS sequence"/>
</dbReference>
<reference evidence="2 3" key="1">
    <citation type="journal article" date="2016" name="Nat. Commun.">
        <title>Thousands of microbial genomes shed light on interconnected biogeochemical processes in an aquifer system.</title>
        <authorList>
            <person name="Anantharaman K."/>
            <person name="Brown C.T."/>
            <person name="Hug L.A."/>
            <person name="Sharon I."/>
            <person name="Castelle C.J."/>
            <person name="Probst A.J."/>
            <person name="Thomas B.C."/>
            <person name="Singh A."/>
            <person name="Wilkins M.J."/>
            <person name="Karaoz U."/>
            <person name="Brodie E.L."/>
            <person name="Williams K.H."/>
            <person name="Hubbard S.S."/>
            <person name="Banfield J.F."/>
        </authorList>
    </citation>
    <scope>NUCLEOTIDE SEQUENCE [LARGE SCALE GENOMIC DNA]</scope>
</reference>
<comment type="caution">
    <text evidence="2">The sequence shown here is derived from an EMBL/GenBank/DDBJ whole genome shotgun (WGS) entry which is preliminary data.</text>
</comment>
<gene>
    <name evidence="2" type="ORF">A3I24_01565</name>
</gene>
<dbReference type="InterPro" id="IPR056238">
    <property type="entry name" value="YunG-like"/>
</dbReference>
<evidence type="ECO:0000313" key="2">
    <source>
        <dbReference type="EMBL" id="OGY67299.1"/>
    </source>
</evidence>
<dbReference type="Pfam" id="PF00383">
    <property type="entry name" value="dCMP_cyt_deam_1"/>
    <property type="match status" value="1"/>
</dbReference>
<dbReference type="Pfam" id="PF24585">
    <property type="entry name" value="YunG"/>
    <property type="match status" value="1"/>
</dbReference>
<dbReference type="GO" id="GO:0003824">
    <property type="term" value="F:catalytic activity"/>
    <property type="evidence" value="ECO:0007669"/>
    <property type="project" value="InterPro"/>
</dbReference>
<organism evidence="2 3">
    <name type="scientific">Candidatus Harrisonbacteria bacterium RIFCSPLOWO2_02_FULL_41_13b</name>
    <dbReference type="NCBI Taxonomy" id="1798409"/>
    <lineage>
        <taxon>Bacteria</taxon>
        <taxon>Candidatus Harrisoniibacteriota</taxon>
    </lineage>
</organism>
<evidence type="ECO:0000313" key="3">
    <source>
        <dbReference type="Proteomes" id="UP000177690"/>
    </source>
</evidence>
<proteinExistence type="predicted"/>
<dbReference type="EMBL" id="MHJL01000026">
    <property type="protein sequence ID" value="OGY67299.1"/>
    <property type="molecule type" value="Genomic_DNA"/>
</dbReference>
<dbReference type="SUPFAM" id="SSF53927">
    <property type="entry name" value="Cytidine deaminase-like"/>
    <property type="match status" value="1"/>
</dbReference>